<gene>
    <name evidence="2" type="ORF">AM305_05033</name>
</gene>
<keyword evidence="2" id="KW-0436">Ligase</keyword>
<evidence type="ECO:0000259" key="1">
    <source>
        <dbReference type="Pfam" id="PF02875"/>
    </source>
</evidence>
<sequence length="96" mass="10431">GEVNGITVYDDFAHHPTAISATINALRGKVGKDQRILAVLEPRSNTMKMGVHKDEIAPSLTDAEAVFVYQPETIPWNVSVITEALSQPAKWSASID</sequence>
<dbReference type="InterPro" id="IPR036615">
    <property type="entry name" value="Mur_ligase_C_dom_sf"/>
</dbReference>
<dbReference type="Pfam" id="PF02875">
    <property type="entry name" value="Mur_ligase_C"/>
    <property type="match status" value="1"/>
</dbReference>
<feature type="domain" description="Mur ligase C-terminal" evidence="1">
    <location>
        <begin position="2"/>
        <end position="72"/>
    </location>
</feature>
<evidence type="ECO:0000313" key="3">
    <source>
        <dbReference type="Proteomes" id="UP000005532"/>
    </source>
</evidence>
<dbReference type="PANTHER" id="PTHR43445:SF5">
    <property type="entry name" value="UDP-N-ACETYLMURAMATE--L-ALANYL-GAMMA-D-GLUTAMYL-MESO-2,6-DIAMINOHEPTANDIOATE LIGASE"/>
    <property type="match status" value="1"/>
</dbReference>
<dbReference type="Gene3D" id="3.90.190.20">
    <property type="entry name" value="Mur ligase, C-terminal domain"/>
    <property type="match status" value="1"/>
</dbReference>
<dbReference type="PANTHER" id="PTHR43445">
    <property type="entry name" value="UDP-N-ACETYLMURAMATE--L-ALANINE LIGASE-RELATED"/>
    <property type="match status" value="1"/>
</dbReference>
<dbReference type="SUPFAM" id="SSF53244">
    <property type="entry name" value="MurD-like peptide ligases, peptide-binding domain"/>
    <property type="match status" value="1"/>
</dbReference>
<dbReference type="RefSeq" id="WP_005822376.1">
    <property type="nucleotide sequence ID" value="NZ_ACQL01000037.1"/>
</dbReference>
<comment type="caution">
    <text evidence="2">The sequence shown here is derived from an EMBL/GenBank/DDBJ whole genome shotgun (WGS) entry which is preliminary data.</text>
</comment>
<proteinExistence type="predicted"/>
<dbReference type="GO" id="GO:0016881">
    <property type="term" value="F:acid-amino acid ligase activity"/>
    <property type="evidence" value="ECO:0007669"/>
    <property type="project" value="InterPro"/>
</dbReference>
<reference evidence="2 3" key="1">
    <citation type="journal article" date="2010" name="Vet. Microbiol.">
        <title>Production of haemolysins by strains of the Actinobacillus minor/porcitonsillarum complex.</title>
        <authorList>
            <person name="Arya G."/>
            <person name="Niven D.F."/>
        </authorList>
    </citation>
    <scope>NUCLEOTIDE SEQUENCE [LARGE SCALE GENOMIC DNA]</scope>
    <source>
        <strain evidence="2 3">NM305</strain>
    </source>
</reference>
<accession>C5RZ84</accession>
<dbReference type="eggNOG" id="COG0773">
    <property type="taxonomic scope" value="Bacteria"/>
</dbReference>
<evidence type="ECO:0000313" key="2">
    <source>
        <dbReference type="EMBL" id="EER48032.1"/>
    </source>
</evidence>
<feature type="non-terminal residue" evidence="2">
    <location>
        <position position="96"/>
    </location>
</feature>
<dbReference type="AlphaFoldDB" id="C5RZ84"/>
<dbReference type="Proteomes" id="UP000005532">
    <property type="component" value="Unassembled WGS sequence"/>
</dbReference>
<protein>
    <submittedName>
        <fullName evidence="2">UDP-N-acetylmuramate:L-alanyl-gamma-D-glutamyl-meso-diaminopimelate ligase</fullName>
    </submittedName>
</protein>
<organism evidence="2 3">
    <name type="scientific">Actinobacillus minor NM305</name>
    <dbReference type="NCBI Taxonomy" id="637911"/>
    <lineage>
        <taxon>Bacteria</taxon>
        <taxon>Pseudomonadati</taxon>
        <taxon>Pseudomonadota</taxon>
        <taxon>Gammaproteobacteria</taxon>
        <taxon>Pasteurellales</taxon>
        <taxon>Pasteurellaceae</taxon>
        <taxon>Actinobacillus</taxon>
    </lineage>
</organism>
<name>C5RZ84_9PAST</name>
<dbReference type="EMBL" id="ACQL01000037">
    <property type="protein sequence ID" value="EER48032.1"/>
    <property type="molecule type" value="Genomic_DNA"/>
</dbReference>
<dbReference type="InterPro" id="IPR004101">
    <property type="entry name" value="Mur_ligase_C"/>
</dbReference>
<dbReference type="InterPro" id="IPR050061">
    <property type="entry name" value="MurCDEF_pg_biosynth"/>
</dbReference>
<feature type="non-terminal residue" evidence="2">
    <location>
        <position position="1"/>
    </location>
</feature>